<evidence type="ECO:0000313" key="3">
    <source>
        <dbReference type="Proteomes" id="UP001597440"/>
    </source>
</evidence>
<reference evidence="3" key="1">
    <citation type="journal article" date="2019" name="Int. J. Syst. Evol. Microbiol.">
        <title>The Global Catalogue of Microorganisms (GCM) 10K type strain sequencing project: providing services to taxonomists for standard genome sequencing and annotation.</title>
        <authorList>
            <consortium name="The Broad Institute Genomics Platform"/>
            <consortium name="The Broad Institute Genome Sequencing Center for Infectious Disease"/>
            <person name="Wu L."/>
            <person name="Ma J."/>
        </authorList>
    </citation>
    <scope>NUCLEOTIDE SEQUENCE [LARGE SCALE GENOMIC DNA]</scope>
    <source>
        <strain evidence="3">KCTC 52298</strain>
    </source>
</reference>
<comment type="caution">
    <text evidence="2">The sequence shown here is derived from an EMBL/GenBank/DDBJ whole genome shotgun (WGS) entry which is preliminary data.</text>
</comment>
<keyword evidence="3" id="KW-1185">Reference proteome</keyword>
<sequence length="47" mass="5385">MIKLNKEQSALNNYKKYMVKMMVNEDLIIGVAAAFLFIAAVFIWFVG</sequence>
<dbReference type="EMBL" id="JBHULD010000004">
    <property type="protein sequence ID" value="MFD2553304.1"/>
    <property type="molecule type" value="Genomic_DNA"/>
</dbReference>
<accession>A0ABW5KWP9</accession>
<keyword evidence="1" id="KW-0472">Membrane</keyword>
<evidence type="ECO:0000313" key="2">
    <source>
        <dbReference type="EMBL" id="MFD2553304.1"/>
    </source>
</evidence>
<proteinExistence type="predicted"/>
<gene>
    <name evidence="2" type="ORF">ACFSQW_02790</name>
</gene>
<evidence type="ECO:0000256" key="1">
    <source>
        <dbReference type="SAM" id="Phobius"/>
    </source>
</evidence>
<keyword evidence="1" id="KW-1133">Transmembrane helix</keyword>
<dbReference type="RefSeq" id="WP_021068764.1">
    <property type="nucleotide sequence ID" value="NZ_JAEQMU010000004.1"/>
</dbReference>
<dbReference type="Proteomes" id="UP001597440">
    <property type="component" value="Unassembled WGS sequence"/>
</dbReference>
<protein>
    <submittedName>
        <fullName evidence="2">Uncharacterized protein</fullName>
    </submittedName>
</protein>
<name>A0ABW5KWP9_9SPHI</name>
<feature type="transmembrane region" description="Helical" evidence="1">
    <location>
        <begin position="27"/>
        <end position="46"/>
    </location>
</feature>
<organism evidence="2 3">
    <name type="scientific">Sphingobacterium tabacisoli</name>
    <dbReference type="NCBI Taxonomy" id="2044855"/>
    <lineage>
        <taxon>Bacteria</taxon>
        <taxon>Pseudomonadati</taxon>
        <taxon>Bacteroidota</taxon>
        <taxon>Sphingobacteriia</taxon>
        <taxon>Sphingobacteriales</taxon>
        <taxon>Sphingobacteriaceae</taxon>
        <taxon>Sphingobacterium</taxon>
    </lineage>
</organism>
<keyword evidence="1" id="KW-0812">Transmembrane</keyword>